<feature type="compositionally biased region" description="Basic and acidic residues" evidence="2">
    <location>
        <begin position="1212"/>
        <end position="1223"/>
    </location>
</feature>
<dbReference type="Proteomes" id="UP000701801">
    <property type="component" value="Unassembled WGS sequence"/>
</dbReference>
<keyword evidence="5" id="KW-1185">Reference proteome</keyword>
<feature type="compositionally biased region" description="Polar residues" evidence="2">
    <location>
        <begin position="1071"/>
        <end position="1096"/>
    </location>
</feature>
<evidence type="ECO:0000256" key="2">
    <source>
        <dbReference type="SAM" id="MobiDB-lite"/>
    </source>
</evidence>
<evidence type="ECO:0000256" key="1">
    <source>
        <dbReference type="SAM" id="Coils"/>
    </source>
</evidence>
<dbReference type="InterPro" id="IPR036116">
    <property type="entry name" value="FN3_sf"/>
</dbReference>
<feature type="region of interest" description="Disordered" evidence="2">
    <location>
        <begin position="946"/>
        <end position="1230"/>
    </location>
</feature>
<accession>A0A9N9QCG7</accession>
<protein>
    <recommendedName>
        <fullName evidence="3">Fibronectin type-III domain-containing protein</fullName>
    </recommendedName>
</protein>
<evidence type="ECO:0000259" key="3">
    <source>
        <dbReference type="PROSITE" id="PS50853"/>
    </source>
</evidence>
<feature type="domain" description="Fibronectin type-III" evidence="3">
    <location>
        <begin position="158"/>
        <end position="246"/>
    </location>
</feature>
<name>A0A9N9QCG7_9HELO</name>
<feature type="coiled-coil region" evidence="1">
    <location>
        <begin position="532"/>
        <end position="566"/>
    </location>
</feature>
<dbReference type="InterPro" id="IPR003961">
    <property type="entry name" value="FN3_dom"/>
</dbReference>
<evidence type="ECO:0000313" key="5">
    <source>
        <dbReference type="Proteomes" id="UP000701801"/>
    </source>
</evidence>
<sequence length="1230" mass="135702">MPRNALAESGAVERLATEQHREEYNNSVLPLDTEPPAAIASLPPPPPPAPEPFLTLQSVLTEVSIVILAIVAAYSVCSYFDQFEILRREKRLYSTLWMNAQTFWHENWLWTVDHVTEGNMFILQSVVTCGALFWLLHRAWMTLWTPVPELISILGVEVPDSPEVSLAGIAAENITLRWTRPGANKPVVKYLIQVNGVNVGESSRLETAITVTGLKPGHFYNVRVIAVGSNNFQAGSRVIRLRTYGKDGRPQLGNGRMPSNLSMEDQSSDSGEESTTVRTHGAGVEAATTEPCPPTTREPSSSVNVGQRRNTMSRKHSPSNAATDQAALAAIASNQPEETMQQLTEKFEAIRRDTEEVMGQVARESEEYKIQILDLMKEKDEKRRALKEKEEASEKLKKEVNYSERSNRQAQNRKQQKEKVLKEKQNERAKMQADVARWRKEIDEMKAEREKWQKEKDELLRNKEQRAKELRETIRKRQNSVDGLDQVIRLKGLQIKELEAARKTLPGGEDDDESRAIDAAEKQRDLEWEMREKDLVRQLNSQQVQLRQLEVQYHNAQNTYNALGARLANNPLANNPLMYHGNSSGVDFDPASQGKAKSRRTRNRKSRNGTVSSPVPGFAMMDSQYSNNPYNNMNNTASPSFAPGPYFDLNHDIAMVPLAEQTIGMSEAEVRAMTAGAPLSPTATSLLPSNIFSDDDPSLEGDNSPRSFGGALHGTSQSAFDHDFHSPTSSRSASRVSSPQASSHSLTKYGVSSHDHALDNERRSLNSPRNEFGAIGSPSPSHHPSSHNKFTNLFGFPKSRAKTTPHDSPTLGSLKSGQSQSFPRSTDEPEVMANRQRRVSFTSGWNVMPSLFNRGSVSDAIEGNAPAPARNPTARRRRLNMFGSSIDDPINYSERDPSSPRPVSIASSDLPRPSTDSAPFGWPAAEGNIINRNSPLATDWSVNVTQPWSRTPSRRPSLQYSNSNPLTSGIASDDDEFLPSDLVTGQASPPPVGVIGTRPTSAHKPVTPRLNPAAPTFRAMFSRSGKAGKEQENTPWKEPASESRGSTADSSHHPFFGSPSELRKSRDNRSIRTQNSVAESSESLDIITSNTPSDVMSGNAKDKDTSFTRRLLRKGSSSKFSLSSIRGKDSNLFSSKKGTSVTADSDRAERDGSIDLGDENQLGKSYESATSSPMLGSMPSGEWSRKDNPGTPKEGRMGVNWSRALGFKKGKGRESSDVDRSEADTTGPED</sequence>
<feature type="compositionally biased region" description="Basic and acidic residues" evidence="2">
    <location>
        <begin position="1144"/>
        <end position="1153"/>
    </location>
</feature>
<feature type="region of interest" description="Disordered" evidence="2">
    <location>
        <begin position="245"/>
        <end position="323"/>
    </location>
</feature>
<comment type="caution">
    <text evidence="4">The sequence shown here is derived from an EMBL/GenBank/DDBJ whole genome shotgun (WGS) entry which is preliminary data.</text>
</comment>
<feature type="compositionally biased region" description="Basic and acidic residues" evidence="2">
    <location>
        <begin position="753"/>
        <end position="764"/>
    </location>
</feature>
<feature type="compositionally biased region" description="Polar residues" evidence="2">
    <location>
        <begin position="1131"/>
        <end position="1143"/>
    </location>
</feature>
<dbReference type="Gene3D" id="2.60.40.10">
    <property type="entry name" value="Immunoglobulins"/>
    <property type="match status" value="1"/>
</dbReference>
<feature type="compositionally biased region" description="Basic and acidic residues" evidence="2">
    <location>
        <begin position="1061"/>
        <end position="1070"/>
    </location>
</feature>
<feature type="compositionally biased region" description="Low complexity" evidence="2">
    <location>
        <begin position="1114"/>
        <end position="1125"/>
    </location>
</feature>
<feature type="region of interest" description="Disordered" evidence="2">
    <location>
        <begin position="384"/>
        <end position="434"/>
    </location>
</feature>
<gene>
    <name evidence="4" type="ORF">HYALB_00005353</name>
</gene>
<feature type="compositionally biased region" description="Polar residues" evidence="2">
    <location>
        <begin position="946"/>
        <end position="970"/>
    </location>
</feature>
<dbReference type="PROSITE" id="PS50853">
    <property type="entry name" value="FN3"/>
    <property type="match status" value="1"/>
</dbReference>
<reference evidence="4" key="1">
    <citation type="submission" date="2021-07" db="EMBL/GenBank/DDBJ databases">
        <authorList>
            <person name="Durling M."/>
        </authorList>
    </citation>
    <scope>NUCLEOTIDE SEQUENCE</scope>
</reference>
<dbReference type="Pfam" id="PF00041">
    <property type="entry name" value="fn3"/>
    <property type="match status" value="1"/>
</dbReference>
<feature type="compositionally biased region" description="Polar residues" evidence="2">
    <location>
        <begin position="681"/>
        <end position="692"/>
    </location>
</feature>
<dbReference type="AlphaFoldDB" id="A0A9N9QCG7"/>
<organism evidence="4 5">
    <name type="scientific">Hymenoscyphus albidus</name>
    <dbReference type="NCBI Taxonomy" id="595503"/>
    <lineage>
        <taxon>Eukaryota</taxon>
        <taxon>Fungi</taxon>
        <taxon>Dikarya</taxon>
        <taxon>Ascomycota</taxon>
        <taxon>Pezizomycotina</taxon>
        <taxon>Leotiomycetes</taxon>
        <taxon>Helotiales</taxon>
        <taxon>Helotiaceae</taxon>
        <taxon>Hymenoscyphus</taxon>
    </lineage>
</organism>
<proteinExistence type="predicted"/>
<feature type="region of interest" description="Disordered" evidence="2">
    <location>
        <begin position="857"/>
        <end position="926"/>
    </location>
</feature>
<feature type="compositionally biased region" description="Basic residues" evidence="2">
    <location>
        <begin position="596"/>
        <end position="607"/>
    </location>
</feature>
<dbReference type="InterPro" id="IPR013783">
    <property type="entry name" value="Ig-like_fold"/>
</dbReference>
<dbReference type="CDD" id="cd00063">
    <property type="entry name" value="FN3"/>
    <property type="match status" value="1"/>
</dbReference>
<dbReference type="EMBL" id="CAJVRM010000596">
    <property type="protein sequence ID" value="CAG8982351.1"/>
    <property type="molecule type" value="Genomic_DNA"/>
</dbReference>
<evidence type="ECO:0000313" key="4">
    <source>
        <dbReference type="EMBL" id="CAG8982351.1"/>
    </source>
</evidence>
<feature type="compositionally biased region" description="Basic and acidic residues" evidence="2">
    <location>
        <begin position="415"/>
        <end position="434"/>
    </location>
</feature>
<feature type="compositionally biased region" description="Low complexity" evidence="2">
    <location>
        <begin position="726"/>
        <end position="745"/>
    </location>
</feature>
<dbReference type="OrthoDB" id="5572782at2759"/>
<dbReference type="SMART" id="SM00060">
    <property type="entry name" value="FN3"/>
    <property type="match status" value="1"/>
</dbReference>
<feature type="region of interest" description="Disordered" evidence="2">
    <location>
        <begin position="681"/>
        <end position="832"/>
    </location>
</feature>
<feature type="compositionally biased region" description="Polar residues" evidence="2">
    <location>
        <begin position="806"/>
        <end position="824"/>
    </location>
</feature>
<keyword evidence="1" id="KW-0175">Coiled coil</keyword>
<feature type="region of interest" description="Disordered" evidence="2">
    <location>
        <begin position="583"/>
        <end position="618"/>
    </location>
</feature>
<feature type="compositionally biased region" description="Basic and acidic residues" evidence="2">
    <location>
        <begin position="384"/>
        <end position="407"/>
    </location>
</feature>
<feature type="compositionally biased region" description="Basic and acidic residues" evidence="2">
    <location>
        <begin position="1183"/>
        <end position="1196"/>
    </location>
</feature>
<dbReference type="SUPFAM" id="SSF49265">
    <property type="entry name" value="Fibronectin type III"/>
    <property type="match status" value="1"/>
</dbReference>